<dbReference type="EMBL" id="BAAATD010000004">
    <property type="protein sequence ID" value="GAA2596303.1"/>
    <property type="molecule type" value="Genomic_DNA"/>
</dbReference>
<protein>
    <recommendedName>
        <fullName evidence="4">HEXXH motif domain-containing protein</fullName>
    </recommendedName>
</protein>
<comment type="caution">
    <text evidence="2">The sequence shown here is derived from an EMBL/GenBank/DDBJ whole genome shotgun (WGS) entry which is preliminary data.</text>
</comment>
<evidence type="ECO:0008006" key="4">
    <source>
        <dbReference type="Google" id="ProtNLM"/>
    </source>
</evidence>
<gene>
    <name evidence="2" type="ORF">GCM10010411_32190</name>
</gene>
<evidence type="ECO:0000313" key="2">
    <source>
        <dbReference type="EMBL" id="GAA2596303.1"/>
    </source>
</evidence>
<reference evidence="3" key="1">
    <citation type="journal article" date="2019" name="Int. J. Syst. Evol. Microbiol.">
        <title>The Global Catalogue of Microorganisms (GCM) 10K type strain sequencing project: providing services to taxonomists for standard genome sequencing and annotation.</title>
        <authorList>
            <consortium name="The Broad Institute Genomics Platform"/>
            <consortium name="The Broad Institute Genome Sequencing Center for Infectious Disease"/>
            <person name="Wu L."/>
            <person name="Ma J."/>
        </authorList>
    </citation>
    <scope>NUCLEOTIDE SEQUENCE [LARGE SCALE GENOMIC DNA]</scope>
    <source>
        <strain evidence="3">JCM 6833</strain>
    </source>
</reference>
<dbReference type="RefSeq" id="WP_344541674.1">
    <property type="nucleotide sequence ID" value="NZ_BAAATD010000004.1"/>
</dbReference>
<accession>A0ABP6C1H7</accession>
<name>A0ABP6C1H7_9ACTN</name>
<keyword evidence="3" id="KW-1185">Reference proteome</keyword>
<feature type="region of interest" description="Disordered" evidence="1">
    <location>
        <begin position="432"/>
        <end position="468"/>
    </location>
</feature>
<sequence>MNLSEYIVPAPIFQDLAAGAGGPRAARFLAGMQYSKHVLLVKGVRDTATALGHPEARLARQAYELLTELQDRAPEAVDEVMKHPPVAAWSRRTIQAMTERAAGVTVAPGQLAGLAAAAASRAGIAATVELPVLDGTLMLPSIGRVTGLPAGSLARIRTAAARTSGAHGGRTRHGEIEVTAGDVILRLPAETDAVAPDAAGGPPGWQPLRTLTCTAGDVSLRVLIEDVDPHRMPGAGNVAPRLSSAEVARWQRTMDAAWDLLTRHHHDAAVEVAAIVRALTPLKSPEQGHTSATSRETFGCVALSAPLDACAVAVTLAHETQHGKLSALLDAMPLLLPEDGSRYYAPWRDDPRPLSGLLQGAYAHLSVARFWRRQRHHERADAAAMFAETEYVHWRDATALGIGTIVGSGRLTPAGQDFLAGMAGEMRSWQADDVRPEAEAAARQAAAEHRARWQHGSEGRRVEVEVEP</sequence>
<proteinExistence type="predicted"/>
<organism evidence="2 3">
    <name type="scientific">Actinomadura fulvescens</name>
    <dbReference type="NCBI Taxonomy" id="46160"/>
    <lineage>
        <taxon>Bacteria</taxon>
        <taxon>Bacillati</taxon>
        <taxon>Actinomycetota</taxon>
        <taxon>Actinomycetes</taxon>
        <taxon>Streptosporangiales</taxon>
        <taxon>Thermomonosporaceae</taxon>
        <taxon>Actinomadura</taxon>
    </lineage>
</organism>
<dbReference type="Proteomes" id="UP001501509">
    <property type="component" value="Unassembled WGS sequence"/>
</dbReference>
<evidence type="ECO:0000313" key="3">
    <source>
        <dbReference type="Proteomes" id="UP001501509"/>
    </source>
</evidence>
<evidence type="ECO:0000256" key="1">
    <source>
        <dbReference type="SAM" id="MobiDB-lite"/>
    </source>
</evidence>
<dbReference type="NCBIfam" id="TIGR04267">
    <property type="entry name" value="mod_HExxH"/>
    <property type="match status" value="1"/>
</dbReference>
<dbReference type="InterPro" id="IPR026337">
    <property type="entry name" value="AKG_HExxH"/>
</dbReference>